<dbReference type="InterPro" id="IPR013253">
    <property type="entry name" value="Spc7_domain"/>
</dbReference>
<keyword evidence="1" id="KW-0175">Coiled coil</keyword>
<reference evidence="4 5" key="1">
    <citation type="submission" date="2024-07" db="EMBL/GenBank/DDBJ databases">
        <title>Section-level genome sequencing and comparative genomics of Aspergillus sections Usti and Cavernicolus.</title>
        <authorList>
            <consortium name="Lawrence Berkeley National Laboratory"/>
            <person name="Nybo J.L."/>
            <person name="Vesth T.C."/>
            <person name="Theobald S."/>
            <person name="Frisvad J.C."/>
            <person name="Larsen T.O."/>
            <person name="Kjaerboelling I."/>
            <person name="Rothschild-Mancinelli K."/>
            <person name="Lyhne E.K."/>
            <person name="Kogle M.E."/>
            <person name="Barry K."/>
            <person name="Clum A."/>
            <person name="Na H."/>
            <person name="Ledsgaard L."/>
            <person name="Lin J."/>
            <person name="Lipzen A."/>
            <person name="Kuo A."/>
            <person name="Riley R."/>
            <person name="Mondo S."/>
            <person name="Labutti K."/>
            <person name="Haridas S."/>
            <person name="Pangalinan J."/>
            <person name="Salamov A.A."/>
            <person name="Simmons B.A."/>
            <person name="Magnuson J.K."/>
            <person name="Chen J."/>
            <person name="Drula E."/>
            <person name="Henrissat B."/>
            <person name="Wiebenga A."/>
            <person name="Lubbers R.J."/>
            <person name="Gomes A.C."/>
            <person name="Makela M.R."/>
            <person name="Stajich J."/>
            <person name="Grigoriev I.V."/>
            <person name="Mortensen U.H."/>
            <person name="De Vries R.P."/>
            <person name="Baker S.E."/>
            <person name="Andersen M.R."/>
        </authorList>
    </citation>
    <scope>NUCLEOTIDE SEQUENCE [LARGE SCALE GENOMIC DNA]</scope>
    <source>
        <strain evidence="4 5">CBS 123904</strain>
    </source>
</reference>
<dbReference type="SMART" id="SM01315">
    <property type="entry name" value="Spc7_N"/>
    <property type="match status" value="1"/>
</dbReference>
<feature type="region of interest" description="Disordered" evidence="2">
    <location>
        <begin position="1"/>
        <end position="79"/>
    </location>
</feature>
<feature type="domain" description="Spc7 kinetochore protein" evidence="3">
    <location>
        <begin position="960"/>
        <end position="1296"/>
    </location>
</feature>
<feature type="compositionally biased region" description="Basic and acidic residues" evidence="2">
    <location>
        <begin position="823"/>
        <end position="835"/>
    </location>
</feature>
<dbReference type="Pfam" id="PF18210">
    <property type="entry name" value="Knl1_RWD_C"/>
    <property type="match status" value="1"/>
</dbReference>
<dbReference type="Pfam" id="PF15402">
    <property type="entry name" value="MELT_2"/>
    <property type="match status" value="6"/>
</dbReference>
<feature type="compositionally biased region" description="Acidic residues" evidence="2">
    <location>
        <begin position="439"/>
        <end position="448"/>
    </location>
</feature>
<feature type="region of interest" description="Disordered" evidence="2">
    <location>
        <begin position="600"/>
        <end position="631"/>
    </location>
</feature>
<name>A0ABR4K777_9EURO</name>
<dbReference type="InterPro" id="IPR040850">
    <property type="entry name" value="Knl1_RWD_C"/>
</dbReference>
<proteinExistence type="predicted"/>
<dbReference type="EMBL" id="JBFXLU010000051">
    <property type="protein sequence ID" value="KAL2848160.1"/>
    <property type="molecule type" value="Genomic_DNA"/>
</dbReference>
<feature type="compositionally biased region" description="Basic and acidic residues" evidence="2">
    <location>
        <begin position="163"/>
        <end position="185"/>
    </location>
</feature>
<dbReference type="InterPro" id="IPR033338">
    <property type="entry name" value="Spc105/Spc7"/>
</dbReference>
<feature type="region of interest" description="Disordered" evidence="2">
    <location>
        <begin position="413"/>
        <end position="481"/>
    </location>
</feature>
<gene>
    <name evidence="4" type="ORF">BJY01DRAFT_212123</name>
</gene>
<evidence type="ECO:0000256" key="1">
    <source>
        <dbReference type="SAM" id="Coils"/>
    </source>
</evidence>
<feature type="compositionally biased region" description="Polar residues" evidence="2">
    <location>
        <begin position="140"/>
        <end position="162"/>
    </location>
</feature>
<feature type="compositionally biased region" description="Polar residues" evidence="2">
    <location>
        <begin position="335"/>
        <end position="363"/>
    </location>
</feature>
<feature type="region of interest" description="Disordered" evidence="2">
    <location>
        <begin position="98"/>
        <end position="387"/>
    </location>
</feature>
<feature type="coiled-coil region" evidence="1">
    <location>
        <begin position="1157"/>
        <end position="1216"/>
    </location>
</feature>
<feature type="compositionally biased region" description="Basic residues" evidence="2">
    <location>
        <begin position="849"/>
        <end position="859"/>
    </location>
</feature>
<feature type="compositionally biased region" description="Polar residues" evidence="2">
    <location>
        <begin position="682"/>
        <end position="710"/>
    </location>
</feature>
<sequence length="1510" mass="165972">MASRGDTAGSSRPRSRRSIAHVPRLRLTTGGDKENVTTDVNATRALIGRGAGIGKDKKSRSKSLGPGGLDALQDSNGNRRKSAAVFPLKSILKPTIPVSPVRNIPTFEETRRKPPARRANGQEETRGAVQEGLLIDFDTPAQQPTSKSDDQTNPFDTFNASTIRDEMAAAREQEEKERRERERKVILQQREARRKSMANRRVSFAPEATLHTWNVVEIPDDSTSSSVSNSTRRASSMAGTENQPPEEPRRQAEPPSSPETDAESDIAFSPVQYPDLRQLGNRPASGSFDGVGSSQDMFSSPFSGSEASDDIGINSAGGDEEDDNTSASEFDGESTAMSMDLTGNSAMTSQTDGSESTTATSRLNDALRQAAREAGRTFDEEDDEEVSMEIAEQEITGAFQPWIKRGQRQSFDWEDISARHDQENVDPSKPSSSGMSEVASDDGNEDLSMEVTNAIGRIIPSGRQSVERRKSTGEETNYEEQTMELTNVVGGIAQSVSPAKSTGADSNPDNDEEMTMEFTSVVGGLLKTNPSLSIDENNLSPVRAQEYSAWNDTDDDMENGADMEITGAVGGILPSIQEQTEPVDEDQTAGMDLTAAVGKILPPQDLSPSKNMEDFQMGSSPFQENVKASPVKSPVRFHVAAVASEDGSPSLASVRSGRSRQSLSRTTPTTPTSTTPQVSPTKNASVRPKQSIQTNQPSTPDQSSSKNPRSASPKKPDQPQIQVSDSQRKSPRKSLFGPNATGESAPLFVLRPPGKRRSSGLGIDKEGLGSPKVAAILDKRRSIGEEAGEFAPQDKRPQGVRFEDPLKLQEEVDREREEEESREDGHIQPQNDRDPTASLKDMISSLTPKKNRVRGRKSLHVGAARGLLGKRPVELDEDDENESENTPNKRLRRREDMSPVKGVKLPPPPSKEETVGRANRSPVRKTFGLSPKPSTTPTREPQEVLVSAEPAHTSPITDAVEQEGASAQDAGLEFEPIQLQEFLNMTNIHFMELTTTKRRHTTAPDSISKRTARLSVEGDAKSSAANFEDCVAAGFCTVPMLELYQHSCRELKSYISEGRQIIRSIESETYADNPPLFREYMNAAPDIRLLMDNQFRNVKTHTRLLSKATWYEWRMKLLEGLKEGLDRHMEEMKGDDNVLSNHEVLLNNAVPALATKHSSLKEEATRLQQLADELQNCDQEELQSTRSRLFKIEEEIASKKKILEELQSEVQDKTDTIETGAELKAEFTAQILEAERVKEECRGWSAKEIRELKDSVHRIEQATGWSISSASQPELESNTGPLVTMSYRHQLQLKFHPGSFYLESGGKGSSPHSRSDSPIELSYCPESKGKSTESRPPLSPISLLILKSLQVHVSRIEQPKVTPKNLLHFVSEAWDLASNLEEEARMLEFHGVTKLRLSDAEEKPSLRARCTLLGTSAAKRPHSTSKSRIDVDFAVTTRLLEKKVESEIGVLDIQTTVLATKVYGFGTDNGTGPSEKEIQSILNKQLKGPELKFGNGVWSKAVQTLSSKVC</sequence>
<keyword evidence="5" id="KW-1185">Reference proteome</keyword>
<feature type="region of interest" description="Disordered" evidence="2">
    <location>
        <begin position="1304"/>
        <end position="1337"/>
    </location>
</feature>
<comment type="caution">
    <text evidence="4">The sequence shown here is derived from an EMBL/GenBank/DDBJ whole genome shotgun (WGS) entry which is preliminary data.</text>
</comment>
<protein>
    <recommendedName>
        <fullName evidence="3">Spc7 kinetochore protein domain-containing protein</fullName>
    </recommendedName>
</protein>
<feature type="compositionally biased region" description="Polar residues" evidence="2">
    <location>
        <begin position="292"/>
        <end position="306"/>
    </location>
</feature>
<dbReference type="SMART" id="SM00787">
    <property type="entry name" value="Spc7"/>
    <property type="match status" value="1"/>
</dbReference>
<organism evidence="4 5">
    <name type="scientific">Aspergillus pseudoustus</name>
    <dbReference type="NCBI Taxonomy" id="1810923"/>
    <lineage>
        <taxon>Eukaryota</taxon>
        <taxon>Fungi</taxon>
        <taxon>Dikarya</taxon>
        <taxon>Ascomycota</taxon>
        <taxon>Pezizomycotina</taxon>
        <taxon>Eurotiomycetes</taxon>
        <taxon>Eurotiomycetidae</taxon>
        <taxon>Eurotiales</taxon>
        <taxon>Aspergillaceae</taxon>
        <taxon>Aspergillus</taxon>
        <taxon>Aspergillus subgen. Nidulantes</taxon>
    </lineage>
</organism>
<evidence type="ECO:0000313" key="4">
    <source>
        <dbReference type="EMBL" id="KAL2848160.1"/>
    </source>
</evidence>
<feature type="compositionally biased region" description="Basic and acidic residues" evidence="2">
    <location>
        <begin position="792"/>
        <end position="815"/>
    </location>
</feature>
<dbReference type="PANTHER" id="PTHR28260:SF1">
    <property type="entry name" value="SPINDLE POLE BODY COMPONENT SPC105"/>
    <property type="match status" value="1"/>
</dbReference>
<dbReference type="Pfam" id="PF08317">
    <property type="entry name" value="Spc7"/>
    <property type="match status" value="1"/>
</dbReference>
<dbReference type="PANTHER" id="PTHR28260">
    <property type="entry name" value="SPINDLE POLE BODY COMPONENT SPC105"/>
    <property type="match status" value="1"/>
</dbReference>
<dbReference type="Proteomes" id="UP001610446">
    <property type="component" value="Unassembled WGS sequence"/>
</dbReference>
<accession>A0ABR4K777</accession>
<feature type="compositionally biased region" description="Low complexity" evidence="2">
    <location>
        <begin position="659"/>
        <end position="681"/>
    </location>
</feature>
<evidence type="ECO:0000313" key="5">
    <source>
        <dbReference type="Proteomes" id="UP001610446"/>
    </source>
</evidence>
<feature type="region of interest" description="Disordered" evidence="2">
    <location>
        <begin position="784"/>
        <end position="941"/>
    </location>
</feature>
<feature type="region of interest" description="Disordered" evidence="2">
    <location>
        <begin position="643"/>
        <end position="772"/>
    </location>
</feature>
<evidence type="ECO:0000256" key="2">
    <source>
        <dbReference type="SAM" id="MobiDB-lite"/>
    </source>
</evidence>
<evidence type="ECO:0000259" key="3">
    <source>
        <dbReference type="SMART" id="SM00787"/>
    </source>
</evidence>
<feature type="compositionally biased region" description="Low complexity" evidence="2">
    <location>
        <begin position="222"/>
        <end position="236"/>
    </location>
</feature>